<dbReference type="Proteomes" id="UP000886251">
    <property type="component" value="Unassembled WGS sequence"/>
</dbReference>
<dbReference type="HAMAP" id="MF_02087">
    <property type="entry name" value="PLP_homeostasis"/>
    <property type="match status" value="1"/>
</dbReference>
<organism evidence="6">
    <name type="scientific">Sedimenticola thiotaurini</name>
    <dbReference type="NCBI Taxonomy" id="1543721"/>
    <lineage>
        <taxon>Bacteria</taxon>
        <taxon>Pseudomonadati</taxon>
        <taxon>Pseudomonadota</taxon>
        <taxon>Gammaproteobacteria</taxon>
        <taxon>Chromatiales</taxon>
        <taxon>Sedimenticolaceae</taxon>
        <taxon>Sedimenticola</taxon>
    </lineage>
</organism>
<feature type="domain" description="Alanine racemase N-terminal" evidence="5">
    <location>
        <begin position="8"/>
        <end position="225"/>
    </location>
</feature>
<dbReference type="PANTHER" id="PTHR10146:SF14">
    <property type="entry name" value="PYRIDOXAL PHOSPHATE HOMEOSTASIS PROTEIN"/>
    <property type="match status" value="1"/>
</dbReference>
<dbReference type="NCBIfam" id="TIGR00044">
    <property type="entry name" value="YggS family pyridoxal phosphate-dependent enzyme"/>
    <property type="match status" value="1"/>
</dbReference>
<feature type="modified residue" description="N6-(pyridoxal phosphate)lysine" evidence="2 3">
    <location>
        <position position="36"/>
    </location>
</feature>
<gene>
    <name evidence="6" type="ORF">ENI96_13330</name>
</gene>
<comment type="similarity">
    <text evidence="2 4">Belongs to the pyridoxal phosphate-binding protein YggS/PROSC family.</text>
</comment>
<evidence type="ECO:0000256" key="1">
    <source>
        <dbReference type="ARBA" id="ARBA00022898"/>
    </source>
</evidence>
<comment type="function">
    <text evidence="2">Pyridoxal 5'-phosphate (PLP)-binding protein, which is involved in PLP homeostasis.</text>
</comment>
<evidence type="ECO:0000256" key="2">
    <source>
        <dbReference type="HAMAP-Rule" id="MF_02087"/>
    </source>
</evidence>
<dbReference type="Gene3D" id="3.20.20.10">
    <property type="entry name" value="Alanine racemase"/>
    <property type="match status" value="1"/>
</dbReference>
<dbReference type="InterPro" id="IPR029066">
    <property type="entry name" value="PLP-binding_barrel"/>
</dbReference>
<comment type="cofactor">
    <cofactor evidence="3">
        <name>pyridoxal 5'-phosphate</name>
        <dbReference type="ChEBI" id="CHEBI:597326"/>
    </cofactor>
</comment>
<sequence length="234" mass="25726">MSDIAQRLQRVRERIQAAERRWERPAGSVQLLAVSKTRPADDIRAALAVGQKRFGESYLQEALDKIEALRGEPVEWHFIGRVQSNKTRAIAGNFHWVHSIDKLKQARRLSRQRPGGMPPLNICLQVKLDAEETKGGFEPDQVAAAVAEIGTLPGLRLRGLMTLPAPADDLESQRRPFRRLRRLLESLNADGAGLDTLSMGMSGDLEAAIAEGATMVRIGTAIFGPRNRPPAGQG</sequence>
<dbReference type="AlphaFoldDB" id="A0A831W6L9"/>
<dbReference type="InterPro" id="IPR011078">
    <property type="entry name" value="PyrdxlP_homeostasis"/>
</dbReference>
<dbReference type="EMBL" id="DRKP01000164">
    <property type="protein sequence ID" value="HEB97398.1"/>
    <property type="molecule type" value="Genomic_DNA"/>
</dbReference>
<dbReference type="GO" id="GO:0030170">
    <property type="term" value="F:pyridoxal phosphate binding"/>
    <property type="evidence" value="ECO:0007669"/>
    <property type="project" value="UniProtKB-UniRule"/>
</dbReference>
<name>A0A831W6L9_9GAMM</name>
<comment type="caution">
    <text evidence="6">The sequence shown here is derived from an EMBL/GenBank/DDBJ whole genome shotgun (WGS) entry which is preliminary data.</text>
</comment>
<accession>A0A831W6L9</accession>
<evidence type="ECO:0000259" key="5">
    <source>
        <dbReference type="Pfam" id="PF01168"/>
    </source>
</evidence>
<evidence type="ECO:0000256" key="4">
    <source>
        <dbReference type="RuleBase" id="RU004514"/>
    </source>
</evidence>
<dbReference type="InterPro" id="IPR001608">
    <property type="entry name" value="Ala_racemase_N"/>
</dbReference>
<protein>
    <recommendedName>
        <fullName evidence="2">Pyridoxal phosphate homeostasis protein</fullName>
        <shortName evidence="2">PLP homeostasis protein</shortName>
    </recommendedName>
</protein>
<dbReference type="PIRSF" id="PIRSF004848">
    <property type="entry name" value="YBL036c_PLPDEIII"/>
    <property type="match status" value="1"/>
</dbReference>
<dbReference type="Pfam" id="PF01168">
    <property type="entry name" value="Ala_racemase_N"/>
    <property type="match status" value="1"/>
</dbReference>
<reference evidence="6" key="1">
    <citation type="journal article" date="2020" name="mSystems">
        <title>Genome- and Community-Level Interaction Insights into Carbon Utilization and Element Cycling Functions of Hydrothermarchaeota in Hydrothermal Sediment.</title>
        <authorList>
            <person name="Zhou Z."/>
            <person name="Liu Y."/>
            <person name="Xu W."/>
            <person name="Pan J."/>
            <person name="Luo Z.H."/>
            <person name="Li M."/>
        </authorList>
    </citation>
    <scope>NUCLEOTIDE SEQUENCE [LARGE SCALE GENOMIC DNA]</scope>
    <source>
        <strain evidence="6">HyVt-443</strain>
    </source>
</reference>
<evidence type="ECO:0000313" key="6">
    <source>
        <dbReference type="EMBL" id="HEB97398.1"/>
    </source>
</evidence>
<keyword evidence="1 2" id="KW-0663">Pyridoxal phosphate</keyword>
<dbReference type="CDD" id="cd06824">
    <property type="entry name" value="PLPDE_III_Yggs_like"/>
    <property type="match status" value="1"/>
</dbReference>
<dbReference type="FunFam" id="3.20.20.10:FF:000018">
    <property type="entry name" value="Pyridoxal phosphate homeostasis protein"/>
    <property type="match status" value="1"/>
</dbReference>
<dbReference type="PROSITE" id="PS01211">
    <property type="entry name" value="UPF0001"/>
    <property type="match status" value="1"/>
</dbReference>
<proteinExistence type="inferred from homology"/>
<evidence type="ECO:0000256" key="3">
    <source>
        <dbReference type="PIRSR" id="PIRSR004848-1"/>
    </source>
</evidence>
<dbReference type="SUPFAM" id="SSF51419">
    <property type="entry name" value="PLP-binding barrel"/>
    <property type="match status" value="1"/>
</dbReference>
<dbReference type="PANTHER" id="PTHR10146">
    <property type="entry name" value="PROLINE SYNTHETASE CO-TRANSCRIBED BACTERIAL HOMOLOG PROTEIN"/>
    <property type="match status" value="1"/>
</dbReference>